<dbReference type="Proteomes" id="UP000807504">
    <property type="component" value="Unassembled WGS sequence"/>
</dbReference>
<keyword evidence="2" id="KW-1185">Reference proteome</keyword>
<gene>
    <name evidence="1" type="ORF">HNY73_017170</name>
</gene>
<reference evidence="1" key="1">
    <citation type="journal article" date="2020" name="bioRxiv">
        <title>Chromosome-level reference genome of the European wasp spider Argiope bruennichi: a resource for studies on range expansion and evolutionary adaptation.</title>
        <authorList>
            <person name="Sheffer M.M."/>
            <person name="Hoppe A."/>
            <person name="Krehenwinkel H."/>
            <person name="Uhl G."/>
            <person name="Kuss A.W."/>
            <person name="Jensen L."/>
            <person name="Jensen C."/>
            <person name="Gillespie R.G."/>
            <person name="Hoff K.J."/>
            <person name="Prost S."/>
        </authorList>
    </citation>
    <scope>NUCLEOTIDE SEQUENCE</scope>
</reference>
<evidence type="ECO:0000313" key="2">
    <source>
        <dbReference type="Proteomes" id="UP000807504"/>
    </source>
</evidence>
<sequence>MLSSWTDLKIPLLKPVTCIPSDRFLSCIPFLNISPVLVLPTPSDLQIYRHSYTQPMHHSLLYVSTTDRRSQYPSLWCLLLTDVKQNSNNPKVQINFRPKPLVAVTVP</sequence>
<name>A0A8T0EKZ6_ARGBR</name>
<organism evidence="1 2">
    <name type="scientific">Argiope bruennichi</name>
    <name type="common">Wasp spider</name>
    <name type="synonym">Aranea bruennichi</name>
    <dbReference type="NCBI Taxonomy" id="94029"/>
    <lineage>
        <taxon>Eukaryota</taxon>
        <taxon>Metazoa</taxon>
        <taxon>Ecdysozoa</taxon>
        <taxon>Arthropoda</taxon>
        <taxon>Chelicerata</taxon>
        <taxon>Arachnida</taxon>
        <taxon>Araneae</taxon>
        <taxon>Araneomorphae</taxon>
        <taxon>Entelegynae</taxon>
        <taxon>Araneoidea</taxon>
        <taxon>Araneidae</taxon>
        <taxon>Argiope</taxon>
    </lineage>
</organism>
<protein>
    <submittedName>
        <fullName evidence="1">Uncharacterized protein</fullName>
    </submittedName>
</protein>
<reference evidence="1" key="2">
    <citation type="submission" date="2020-06" db="EMBL/GenBank/DDBJ databases">
        <authorList>
            <person name="Sheffer M."/>
        </authorList>
    </citation>
    <scope>NUCLEOTIDE SEQUENCE</scope>
</reference>
<comment type="caution">
    <text evidence="1">The sequence shown here is derived from an EMBL/GenBank/DDBJ whole genome shotgun (WGS) entry which is preliminary data.</text>
</comment>
<accession>A0A8T0EKZ6</accession>
<evidence type="ECO:0000313" key="1">
    <source>
        <dbReference type="EMBL" id="KAF8774640.1"/>
    </source>
</evidence>
<proteinExistence type="predicted"/>
<dbReference type="AlphaFoldDB" id="A0A8T0EKZ6"/>
<dbReference type="EMBL" id="JABXBU010002227">
    <property type="protein sequence ID" value="KAF8774640.1"/>
    <property type="molecule type" value="Genomic_DNA"/>
</dbReference>